<protein>
    <submittedName>
        <fullName evidence="2">Uncharacterized protein</fullName>
    </submittedName>
</protein>
<name>A0A5C8US53_9MICO</name>
<evidence type="ECO:0000256" key="1">
    <source>
        <dbReference type="SAM" id="Phobius"/>
    </source>
</evidence>
<dbReference type="AlphaFoldDB" id="A0A5C8US53"/>
<dbReference type="EMBL" id="VRMG01000007">
    <property type="protein sequence ID" value="TXN30333.1"/>
    <property type="molecule type" value="Genomic_DNA"/>
</dbReference>
<feature type="transmembrane region" description="Helical" evidence="1">
    <location>
        <begin position="35"/>
        <end position="53"/>
    </location>
</feature>
<evidence type="ECO:0000313" key="3">
    <source>
        <dbReference type="Proteomes" id="UP000321379"/>
    </source>
</evidence>
<keyword evidence="1" id="KW-0812">Transmembrane</keyword>
<keyword evidence="1" id="KW-0472">Membrane</keyword>
<dbReference type="RefSeq" id="WP_147783517.1">
    <property type="nucleotide sequence ID" value="NZ_VRMG01000007.1"/>
</dbReference>
<comment type="caution">
    <text evidence="2">The sequence shown here is derived from an EMBL/GenBank/DDBJ whole genome shotgun (WGS) entry which is preliminary data.</text>
</comment>
<organism evidence="2 3">
    <name type="scientific">Lacisediminihabitans profunda</name>
    <dbReference type="NCBI Taxonomy" id="2594790"/>
    <lineage>
        <taxon>Bacteria</taxon>
        <taxon>Bacillati</taxon>
        <taxon>Actinomycetota</taxon>
        <taxon>Actinomycetes</taxon>
        <taxon>Micrococcales</taxon>
        <taxon>Microbacteriaceae</taxon>
        <taxon>Lacisediminihabitans</taxon>
    </lineage>
</organism>
<keyword evidence="3" id="KW-1185">Reference proteome</keyword>
<proteinExistence type="predicted"/>
<feature type="transmembrane region" description="Helical" evidence="1">
    <location>
        <begin position="12"/>
        <end position="29"/>
    </location>
</feature>
<sequence length="75" mass="8322">MSRQQGLGVYRFFFAALGLAGLLAQYLYYTVESNIIAVVSLAVSGAYFLFAWLQSWTTSLRIRFETSSDVAAESP</sequence>
<accession>A0A5C8US53</accession>
<evidence type="ECO:0000313" key="2">
    <source>
        <dbReference type="EMBL" id="TXN30333.1"/>
    </source>
</evidence>
<dbReference type="Proteomes" id="UP000321379">
    <property type="component" value="Unassembled WGS sequence"/>
</dbReference>
<keyword evidence="1" id="KW-1133">Transmembrane helix</keyword>
<gene>
    <name evidence="2" type="ORF">FVP33_09965</name>
</gene>
<reference evidence="2 3" key="1">
    <citation type="submission" date="2019-08" db="EMBL/GenBank/DDBJ databases">
        <title>Bacterial whole genome sequence for Glaciihabitans sp. CHu50b-6-2.</title>
        <authorList>
            <person name="Jin L."/>
        </authorList>
    </citation>
    <scope>NUCLEOTIDE SEQUENCE [LARGE SCALE GENOMIC DNA]</scope>
    <source>
        <strain evidence="2 3">CHu50b-6-2</strain>
    </source>
</reference>